<dbReference type="UniPathway" id="UPA00047">
    <property type="reaction ID" value="UER00054"/>
</dbReference>
<dbReference type="Pfam" id="PF00291">
    <property type="entry name" value="PALP"/>
    <property type="match status" value="1"/>
</dbReference>
<keyword evidence="8 12" id="KW-0663">Pyridoxal phosphate</keyword>
<proteinExistence type="inferred from homology"/>
<keyword evidence="9 12" id="KW-0456">Lyase</keyword>
<evidence type="ECO:0000256" key="8">
    <source>
        <dbReference type="ARBA" id="ARBA00022898"/>
    </source>
</evidence>
<dbReference type="GO" id="GO:0004794">
    <property type="term" value="F:threonine deaminase activity"/>
    <property type="evidence" value="ECO:0007669"/>
    <property type="project" value="UniProtKB-UniRule"/>
</dbReference>
<dbReference type="GO" id="GO:0009097">
    <property type="term" value="P:isoleucine biosynthetic process"/>
    <property type="evidence" value="ECO:0007669"/>
    <property type="project" value="UniProtKB-UniRule"/>
</dbReference>
<comment type="subunit">
    <text evidence="5 12">Homotetramer.</text>
</comment>
<comment type="pathway">
    <text evidence="3 12">Amino-acid biosynthesis; L-isoleucine biosynthesis; 2-oxobutanoate from L-threonine: step 1/1.</text>
</comment>
<dbReference type="Gene3D" id="3.40.1020.10">
    <property type="entry name" value="Biosynthetic Threonine Deaminase, Domain 3"/>
    <property type="match status" value="1"/>
</dbReference>
<dbReference type="SUPFAM" id="SSF55021">
    <property type="entry name" value="ACT-like"/>
    <property type="match status" value="1"/>
</dbReference>
<dbReference type="InterPro" id="IPR038110">
    <property type="entry name" value="TD_ACT-like_sf"/>
</dbReference>
<dbReference type="InterPro" id="IPR000634">
    <property type="entry name" value="Ser/Thr_deHydtase_PyrdxlP-BS"/>
</dbReference>
<dbReference type="InterPro" id="IPR036052">
    <property type="entry name" value="TrpB-like_PALP_sf"/>
</dbReference>
<evidence type="ECO:0000256" key="5">
    <source>
        <dbReference type="ARBA" id="ARBA00011881"/>
    </source>
</evidence>
<evidence type="ECO:0000256" key="3">
    <source>
        <dbReference type="ARBA" id="ARBA00004810"/>
    </source>
</evidence>
<dbReference type="GO" id="GO:0030170">
    <property type="term" value="F:pyridoxal phosphate binding"/>
    <property type="evidence" value="ECO:0007669"/>
    <property type="project" value="InterPro"/>
</dbReference>
<keyword evidence="15" id="KW-1185">Reference proteome</keyword>
<dbReference type="NCBIfam" id="TIGR02079">
    <property type="entry name" value="THD1"/>
    <property type="match status" value="1"/>
</dbReference>
<comment type="function">
    <text evidence="11 12">Catalyzes the anaerobic formation of alpha-ketobutyrate and ammonia from threonine in a two-step reaction. The first step involved a dehydration of threonine and a production of enamine intermediates (aminocrotonate), which tautomerizes to its imine form (iminobutyrate). Both intermediates are unstable and short-lived. The second step is the nonenzymatic hydrolysis of the enamine/imine intermediates to form 2-ketobutyrate and free ammonia. In the low water environment of the cell, the second step is accelerated by RidA.</text>
</comment>
<evidence type="ECO:0000259" key="13">
    <source>
        <dbReference type="PROSITE" id="PS51672"/>
    </source>
</evidence>
<comment type="cofactor">
    <cofactor evidence="2 12">
        <name>pyridoxal 5'-phosphate</name>
        <dbReference type="ChEBI" id="CHEBI:597326"/>
    </cofactor>
</comment>
<dbReference type="STRING" id="996342.SAMN05443551_2579"/>
<comment type="catalytic activity">
    <reaction evidence="1 12">
        <text>L-threonine = 2-oxobutanoate + NH4(+)</text>
        <dbReference type="Rhea" id="RHEA:22108"/>
        <dbReference type="ChEBI" id="CHEBI:16763"/>
        <dbReference type="ChEBI" id="CHEBI:28938"/>
        <dbReference type="ChEBI" id="CHEBI:57926"/>
        <dbReference type="EC" id="4.3.1.19"/>
    </reaction>
</comment>
<dbReference type="PANTHER" id="PTHR48078">
    <property type="entry name" value="THREONINE DEHYDRATASE, MITOCHONDRIAL-RELATED"/>
    <property type="match status" value="1"/>
</dbReference>
<dbReference type="InterPro" id="IPR050147">
    <property type="entry name" value="Ser/Thr_Dehydratase"/>
</dbReference>
<evidence type="ECO:0000256" key="4">
    <source>
        <dbReference type="ARBA" id="ARBA00010869"/>
    </source>
</evidence>
<dbReference type="EMBL" id="FQXC01000003">
    <property type="protein sequence ID" value="SHH60674.1"/>
    <property type="molecule type" value="Genomic_DNA"/>
</dbReference>
<keyword evidence="10 12" id="KW-0100">Branched-chain amino acid biosynthesis</keyword>
<dbReference type="PANTHER" id="PTHR48078:SF11">
    <property type="entry name" value="THREONINE DEHYDRATASE, MITOCHONDRIAL"/>
    <property type="match status" value="1"/>
</dbReference>
<gene>
    <name evidence="12" type="primary">ilvA</name>
    <name evidence="14" type="ORF">SAMN05443551_2579</name>
</gene>
<dbReference type="Pfam" id="PF00585">
    <property type="entry name" value="Thr_dehydrat_C"/>
    <property type="match status" value="1"/>
</dbReference>
<evidence type="ECO:0000256" key="10">
    <source>
        <dbReference type="ARBA" id="ARBA00023304"/>
    </source>
</evidence>
<dbReference type="AlphaFoldDB" id="A0A1M5UCC5"/>
<name>A0A1M5UCC5_9RHOB</name>
<dbReference type="InterPro" id="IPR045865">
    <property type="entry name" value="ACT-like_dom_sf"/>
</dbReference>
<evidence type="ECO:0000256" key="1">
    <source>
        <dbReference type="ARBA" id="ARBA00001274"/>
    </source>
</evidence>
<dbReference type="InterPro" id="IPR011820">
    <property type="entry name" value="IlvA"/>
</dbReference>
<comment type="similarity">
    <text evidence="4 12">Belongs to the serine/threonine dehydratase family.</text>
</comment>
<dbReference type="CDD" id="cd01562">
    <property type="entry name" value="Thr-dehyd"/>
    <property type="match status" value="1"/>
</dbReference>
<evidence type="ECO:0000313" key="15">
    <source>
        <dbReference type="Proteomes" id="UP000184221"/>
    </source>
</evidence>
<dbReference type="OrthoDB" id="9811476at2"/>
<dbReference type="PROSITE" id="PS00165">
    <property type="entry name" value="DEHYDRATASE_SER_THR"/>
    <property type="match status" value="1"/>
</dbReference>
<dbReference type="Gene3D" id="3.40.50.1100">
    <property type="match status" value="2"/>
</dbReference>
<dbReference type="Proteomes" id="UP000184221">
    <property type="component" value="Unassembled WGS sequence"/>
</dbReference>
<evidence type="ECO:0000256" key="6">
    <source>
        <dbReference type="ARBA" id="ARBA00022605"/>
    </source>
</evidence>
<dbReference type="RefSeq" id="WP_072778014.1">
    <property type="nucleotide sequence ID" value="NZ_FQXC01000003.1"/>
</dbReference>
<feature type="domain" description="ACT-like" evidence="13">
    <location>
        <begin position="326"/>
        <end position="399"/>
    </location>
</feature>
<dbReference type="CDD" id="cd04907">
    <property type="entry name" value="ACT_ThrD-I_2"/>
    <property type="match status" value="1"/>
</dbReference>
<keyword evidence="7 12" id="KW-0412">Isoleucine biosynthesis</keyword>
<accession>A0A1M5UCC5</accession>
<dbReference type="GO" id="GO:0003941">
    <property type="term" value="F:L-serine ammonia-lyase activity"/>
    <property type="evidence" value="ECO:0007669"/>
    <property type="project" value="TreeGrafter"/>
</dbReference>
<evidence type="ECO:0000256" key="11">
    <source>
        <dbReference type="ARBA" id="ARBA00025527"/>
    </source>
</evidence>
<dbReference type="PROSITE" id="PS51672">
    <property type="entry name" value="ACT_LIKE"/>
    <property type="match status" value="1"/>
</dbReference>
<evidence type="ECO:0000313" key="14">
    <source>
        <dbReference type="EMBL" id="SHH60674.1"/>
    </source>
</evidence>
<evidence type="ECO:0000256" key="9">
    <source>
        <dbReference type="ARBA" id="ARBA00023239"/>
    </source>
</evidence>
<dbReference type="EC" id="4.3.1.19" evidence="12"/>
<reference evidence="14 15" key="1">
    <citation type="submission" date="2016-11" db="EMBL/GenBank/DDBJ databases">
        <authorList>
            <person name="Jaros S."/>
            <person name="Januszkiewicz K."/>
            <person name="Wedrychowicz H."/>
        </authorList>
    </citation>
    <scope>NUCLEOTIDE SEQUENCE [LARGE SCALE GENOMIC DNA]</scope>
    <source>
        <strain evidence="14 15">DSM 29431</strain>
    </source>
</reference>
<dbReference type="NCBIfam" id="NF006390">
    <property type="entry name" value="PRK08639.1"/>
    <property type="match status" value="1"/>
</dbReference>
<evidence type="ECO:0000256" key="2">
    <source>
        <dbReference type="ARBA" id="ARBA00001933"/>
    </source>
</evidence>
<protein>
    <recommendedName>
        <fullName evidence="12">L-threonine dehydratase</fullName>
        <ecNumber evidence="12">4.3.1.19</ecNumber>
    </recommendedName>
    <alternativeName>
        <fullName evidence="12">Threonine deaminase</fullName>
    </alternativeName>
</protein>
<dbReference type="InterPro" id="IPR001926">
    <property type="entry name" value="TrpB-like_PALP"/>
</dbReference>
<dbReference type="GO" id="GO:0006567">
    <property type="term" value="P:L-threonine catabolic process"/>
    <property type="evidence" value="ECO:0007669"/>
    <property type="project" value="TreeGrafter"/>
</dbReference>
<keyword evidence="6 12" id="KW-0028">Amino-acid biosynthesis</keyword>
<sequence>MTDFEKAARNAEAAMRDVFPPTPLLRNAHLSEMYDAEIYLKREDLSPVRSYKLRGAFNAMRKHPDTSLFVCASAGNHAQGVAYMCKHFGKSGVIFMPVTTPQQKIQKTAVFGGDSVEIRLTGDYFDDTLASAQAFCAEAGGHFLSPFDDDDVIEGQASVAVEMVEQLGGLPDHLVVPVGGGGLSAGMLSYLGNACQYTFVEPAGGACLRAALEAGKPVRLDHVNTFTDGAAVGQIGLRPFERLKGVGVANSLTINEDRLCTTILEMLNVEGIVLEPAGALSVDALKDLAQAIRGRTVVCVTTGGNFDFERLPEVKERAQKYLGVKKYFILRLPQRPGALKGFLGFLGPEDDIARFEYLKKSARNYGSVLIGIETKNAENFDRLFEKLDAEGFTYQDITDDDLLSQFVI</sequence>
<evidence type="ECO:0000256" key="12">
    <source>
        <dbReference type="RuleBase" id="RU362012"/>
    </source>
</evidence>
<dbReference type="InterPro" id="IPR001721">
    <property type="entry name" value="TD_ACT-like"/>
</dbReference>
<dbReference type="GO" id="GO:0006565">
    <property type="term" value="P:L-serine catabolic process"/>
    <property type="evidence" value="ECO:0007669"/>
    <property type="project" value="TreeGrafter"/>
</dbReference>
<dbReference type="FunFam" id="3.40.50.1100:FF:000005">
    <property type="entry name" value="Threonine dehydratase catabolic"/>
    <property type="match status" value="1"/>
</dbReference>
<dbReference type="SUPFAM" id="SSF53686">
    <property type="entry name" value="Tryptophan synthase beta subunit-like PLP-dependent enzymes"/>
    <property type="match status" value="1"/>
</dbReference>
<organism evidence="14 15">
    <name type="scientific">Marivita hallyeonensis</name>
    <dbReference type="NCBI Taxonomy" id="996342"/>
    <lineage>
        <taxon>Bacteria</taxon>
        <taxon>Pseudomonadati</taxon>
        <taxon>Pseudomonadota</taxon>
        <taxon>Alphaproteobacteria</taxon>
        <taxon>Rhodobacterales</taxon>
        <taxon>Roseobacteraceae</taxon>
        <taxon>Marivita</taxon>
    </lineage>
</organism>
<evidence type="ECO:0000256" key="7">
    <source>
        <dbReference type="ARBA" id="ARBA00022624"/>
    </source>
</evidence>